<dbReference type="SUPFAM" id="SSF55271">
    <property type="entry name" value="DNA repair protein MutS, domain I"/>
    <property type="match status" value="1"/>
</dbReference>
<dbReference type="GO" id="GO:0006298">
    <property type="term" value="P:mismatch repair"/>
    <property type="evidence" value="ECO:0007669"/>
    <property type="project" value="InterPro"/>
</dbReference>
<keyword evidence="3 9" id="KW-0547">Nucleotide-binding</keyword>
<dbReference type="Pfam" id="PF00488">
    <property type="entry name" value="MutS_V"/>
    <property type="match status" value="1"/>
</dbReference>
<dbReference type="PROSITE" id="PS00486">
    <property type="entry name" value="DNA_MISMATCH_REPAIR_2"/>
    <property type="match status" value="1"/>
</dbReference>
<proteinExistence type="inferred from homology"/>
<dbReference type="Gene3D" id="1.10.1420.10">
    <property type="match status" value="2"/>
</dbReference>
<sequence>MVVQTTPKNDKKTMPFKSPQSSNKKKLKQASLLSFFNRNKAAASSPARNAGHQSLFVDNDDNTDMDSGFVTAMEDTANHSITPLTDTSVTEGTEEPTTFLAQSEEKTNKAIVSGEIESENTGVPTIEKDEKSDKNAISNEPSERDGSPDRPTKRHISYAESSDEEDGEVKGLKTSKKKRRQLSSDDEEEEYVPQDQPSGSEQEGDEDDDVDSNASEAKNELNATNVSEDDDDDDDILKLSNVKPRPSVKDKAKPTQSPISRQQPLRRPSPKMSSPNKGKHSSFTKENEERYQWLVDERDAQGRACDDPDYDPRTLYIPSSAWSKFTPFEKQYWEIKSRMWDCIVFFKKGKFFEMYEKDAMLGNHLFDLKIAGGGRANMRLAGVPEMSFDYWAMQFIQNGYKVAKVDQRESMLAKEMRDGNKGIVKRELQSVLTSGTLTDSGMLQSDQATFCLAIREEPLNFYDVDNGIESSQSEGKIFGVAFIDTATGEIELLEFEDDNECTKLDTVLSQVRPKEVIMEKNNLSSLATKTVKYNAQPQAILNNLKSKDEFYDFNRTFDELTSTDSPYFPDMDHWPEVLTKYYEQGKKVGFSAFGGLLSYLKWLKLDQSLISMRNIKEYNPIRSQTSLVLDGVTLQNLEIFGNSFDNSDKGTLFKVINRAITPMGKRMLKKWVIHPLLQKYDIDQRFDSVDLLLNNIDLREILEGSLSSLPDLERLLARIHSGNLRIKDFNKVIEGFEVIVTLKEKIMEHNLAGTLIDFVNKIPDTLSNCVSSWCNAFDRRKAEEEGVIIPQHGVDIDFDQSLQKIESVENELTNHLRSYKKTFKTQNIQYKDSGKEIFTIEVPTSASSLIPSDWIQMGANKSSKRYYSPEVSKLARSMAEARELHKVLEESVKSRLYQKFDTNYQDIWMPTISAISEMDCILSLARTSESLGYPCCRPKFVDETDPTTGNKLNGFVDFKDLRHPCFNLGTSTTKDFIPNDVSLGGGSHQVGLLTGANAAGKSTVLRMTCIAVIMAQIGCYVPAESAALSPIDRIMTRLGANDNIMQGKSTFFVELSETKKILDASTNRSLLILDELGRGGSSSDGFAIAESVLHHVATHIQSLGFFATHYGGLGLGFKHHPKVVPLKMEILVDESSREITFLYKLVPGQSEGSFGMHVASMCGIAKSIVNIAQIAADNQEHTSLLIKERQKAASGMDEKSMIPLGLQSDFVRLTYGDGLVASAKGCGEGVTFYDNRIKANALKSIFAMIDGLE</sequence>
<evidence type="ECO:0000256" key="9">
    <source>
        <dbReference type="PIRNR" id="PIRNR037677"/>
    </source>
</evidence>
<evidence type="ECO:0000313" key="14">
    <source>
        <dbReference type="Proteomes" id="UP000189911"/>
    </source>
</evidence>
<dbReference type="FunFam" id="1.10.1420.10:FF:000019">
    <property type="entry name" value="DNA mismatch repair protein"/>
    <property type="match status" value="1"/>
</dbReference>
<dbReference type="FunFam" id="3.40.50.300:FF:000771">
    <property type="entry name" value="DNA mismatch repair protein"/>
    <property type="match status" value="1"/>
</dbReference>
<dbReference type="InterPro" id="IPR007695">
    <property type="entry name" value="DNA_mismatch_repair_MutS-lik_N"/>
</dbReference>
<dbReference type="InterPro" id="IPR036678">
    <property type="entry name" value="MutS_con_dom_sf"/>
</dbReference>
<feature type="domain" description="DNA mismatch repair proteins mutS family" evidence="12">
    <location>
        <begin position="1069"/>
        <end position="1085"/>
    </location>
</feature>
<keyword evidence="8" id="KW-0539">Nucleus</keyword>
<keyword evidence="6 9" id="KW-0238">DNA-binding</keyword>
<dbReference type="InterPro" id="IPR007861">
    <property type="entry name" value="DNA_mismatch_repair_MutS_clamp"/>
</dbReference>
<dbReference type="OrthoDB" id="10252754at2759"/>
<dbReference type="AlphaFoldDB" id="A0A1G4J7I4"/>
<dbReference type="Gene3D" id="3.30.420.110">
    <property type="entry name" value="MutS, connector domain"/>
    <property type="match status" value="1"/>
</dbReference>
<dbReference type="Gene3D" id="3.40.1170.10">
    <property type="entry name" value="DNA repair protein MutS, domain I"/>
    <property type="match status" value="1"/>
</dbReference>
<evidence type="ECO:0000256" key="3">
    <source>
        <dbReference type="ARBA" id="ARBA00022741"/>
    </source>
</evidence>
<evidence type="ECO:0000256" key="4">
    <source>
        <dbReference type="ARBA" id="ARBA00022763"/>
    </source>
</evidence>
<comment type="function">
    <text evidence="9 10">Component of the post-replicative DNA mismatch repair system (MMR).</text>
</comment>
<evidence type="ECO:0000256" key="5">
    <source>
        <dbReference type="ARBA" id="ARBA00022840"/>
    </source>
</evidence>
<dbReference type="Pfam" id="PF05192">
    <property type="entry name" value="MutS_III"/>
    <property type="match status" value="1"/>
</dbReference>
<comment type="similarity">
    <text evidence="2 9 10">Belongs to the DNA mismatch repair MutS family.</text>
</comment>
<dbReference type="SUPFAM" id="SSF48334">
    <property type="entry name" value="DNA repair protein MutS, domain III"/>
    <property type="match status" value="1"/>
</dbReference>
<dbReference type="SUPFAM" id="SSF53150">
    <property type="entry name" value="DNA repair protein MutS, domain II"/>
    <property type="match status" value="1"/>
</dbReference>
<accession>A0A1G4J7I4</accession>
<feature type="compositionally biased region" description="Acidic residues" evidence="11">
    <location>
        <begin position="202"/>
        <end position="211"/>
    </location>
</feature>
<name>A0A1G4J7I4_9SACH</name>
<keyword evidence="5 9" id="KW-0067">ATP-binding</keyword>
<dbReference type="Proteomes" id="UP000189911">
    <property type="component" value="Chromosome C"/>
</dbReference>
<dbReference type="Pfam" id="PF05190">
    <property type="entry name" value="MutS_IV"/>
    <property type="match status" value="1"/>
</dbReference>
<evidence type="ECO:0000313" key="13">
    <source>
        <dbReference type="EMBL" id="SCU85829.1"/>
    </source>
</evidence>
<feature type="compositionally biased region" description="Basic and acidic residues" evidence="11">
    <location>
        <begin position="141"/>
        <end position="151"/>
    </location>
</feature>
<dbReference type="GO" id="GO:0030983">
    <property type="term" value="F:mismatched DNA binding"/>
    <property type="evidence" value="ECO:0007669"/>
    <property type="project" value="UniProtKB-UniRule"/>
</dbReference>
<dbReference type="FunFam" id="3.40.1170.10:FF:000002">
    <property type="entry name" value="DNA mismatch repair protein"/>
    <property type="match status" value="1"/>
</dbReference>
<keyword evidence="4 9" id="KW-0227">DNA damage</keyword>
<dbReference type="GO" id="GO:0016887">
    <property type="term" value="F:ATP hydrolysis activity"/>
    <property type="evidence" value="ECO:0007669"/>
    <property type="project" value="UniProtKB-ARBA"/>
</dbReference>
<dbReference type="InterPro" id="IPR007696">
    <property type="entry name" value="DNA_mismatch_repair_MutS_core"/>
</dbReference>
<dbReference type="SMART" id="SM00533">
    <property type="entry name" value="MUTSd"/>
    <property type="match status" value="1"/>
</dbReference>
<dbReference type="InterPro" id="IPR027417">
    <property type="entry name" value="P-loop_NTPase"/>
</dbReference>
<feature type="region of interest" description="Disordered" evidence="11">
    <location>
        <begin position="75"/>
        <end position="287"/>
    </location>
</feature>
<keyword evidence="14" id="KW-1185">Reference proteome</keyword>
<dbReference type="SUPFAM" id="SSF52540">
    <property type="entry name" value="P-loop containing nucleoside triphosphate hydrolases"/>
    <property type="match status" value="1"/>
</dbReference>
<evidence type="ECO:0000256" key="6">
    <source>
        <dbReference type="ARBA" id="ARBA00023125"/>
    </source>
</evidence>
<organism evidence="13 14">
    <name type="scientific">Lachancea nothofagi CBS 11611</name>
    <dbReference type="NCBI Taxonomy" id="1266666"/>
    <lineage>
        <taxon>Eukaryota</taxon>
        <taxon>Fungi</taxon>
        <taxon>Dikarya</taxon>
        <taxon>Ascomycota</taxon>
        <taxon>Saccharomycotina</taxon>
        <taxon>Saccharomycetes</taxon>
        <taxon>Saccharomycetales</taxon>
        <taxon>Saccharomycetaceae</taxon>
        <taxon>Lachancea</taxon>
    </lineage>
</organism>
<dbReference type="InterPro" id="IPR017261">
    <property type="entry name" value="DNA_mismatch_repair_MutS/MSH"/>
</dbReference>
<dbReference type="GO" id="GO:0140664">
    <property type="term" value="F:ATP-dependent DNA damage sensor activity"/>
    <property type="evidence" value="ECO:0007669"/>
    <property type="project" value="InterPro"/>
</dbReference>
<evidence type="ECO:0000256" key="2">
    <source>
        <dbReference type="ARBA" id="ARBA00006271"/>
    </source>
</evidence>
<dbReference type="PANTHER" id="PTHR11361">
    <property type="entry name" value="DNA MISMATCH REPAIR PROTEIN MUTS FAMILY MEMBER"/>
    <property type="match status" value="1"/>
</dbReference>
<dbReference type="InterPro" id="IPR000432">
    <property type="entry name" value="DNA_mismatch_repair_MutS_C"/>
</dbReference>
<dbReference type="InterPro" id="IPR045076">
    <property type="entry name" value="MutS"/>
</dbReference>
<dbReference type="Gene3D" id="3.40.50.300">
    <property type="entry name" value="P-loop containing nucleotide triphosphate hydrolases"/>
    <property type="match status" value="1"/>
</dbReference>
<dbReference type="EMBL" id="LT598446">
    <property type="protein sequence ID" value="SCU85829.1"/>
    <property type="molecule type" value="Genomic_DNA"/>
</dbReference>
<comment type="subcellular location">
    <subcellularLocation>
        <location evidence="1">Nucleus</location>
    </subcellularLocation>
</comment>
<dbReference type="NCBIfam" id="NF003810">
    <property type="entry name" value="PRK05399.1"/>
    <property type="match status" value="1"/>
</dbReference>
<evidence type="ECO:0000259" key="12">
    <source>
        <dbReference type="PROSITE" id="PS00486"/>
    </source>
</evidence>
<gene>
    <name evidence="13" type="ORF">LANO_0C05600G</name>
</gene>
<dbReference type="PANTHER" id="PTHR11361:SF148">
    <property type="entry name" value="DNA MISMATCH REPAIR PROTEIN MSH6"/>
    <property type="match status" value="1"/>
</dbReference>
<protein>
    <recommendedName>
        <fullName evidence="9">DNA mismatch repair protein</fullName>
    </recommendedName>
</protein>
<evidence type="ECO:0000256" key="1">
    <source>
        <dbReference type="ARBA" id="ARBA00004123"/>
    </source>
</evidence>
<keyword evidence="7 9" id="KW-0234">DNA repair</keyword>
<feature type="compositionally biased region" description="Polar residues" evidence="11">
    <location>
        <begin position="78"/>
        <end position="101"/>
    </location>
</feature>
<evidence type="ECO:0000256" key="10">
    <source>
        <dbReference type="RuleBase" id="RU003756"/>
    </source>
</evidence>
<dbReference type="Pfam" id="PF05188">
    <property type="entry name" value="MutS_II"/>
    <property type="match status" value="1"/>
</dbReference>
<reference evidence="14" key="1">
    <citation type="submission" date="2016-03" db="EMBL/GenBank/DDBJ databases">
        <authorList>
            <person name="Devillers Hugo."/>
        </authorList>
    </citation>
    <scope>NUCLEOTIDE SEQUENCE [LARGE SCALE GENOMIC DNA]</scope>
</reference>
<evidence type="ECO:0000256" key="8">
    <source>
        <dbReference type="ARBA" id="ARBA00023242"/>
    </source>
</evidence>
<evidence type="ECO:0000256" key="7">
    <source>
        <dbReference type="ARBA" id="ARBA00023204"/>
    </source>
</evidence>
<feature type="region of interest" description="Disordered" evidence="11">
    <location>
        <begin position="1"/>
        <end position="29"/>
    </location>
</feature>
<evidence type="ECO:0000256" key="11">
    <source>
        <dbReference type="SAM" id="MobiDB-lite"/>
    </source>
</evidence>
<dbReference type="PIRSF" id="PIRSF037677">
    <property type="entry name" value="DNA_mis_repair_Msh6"/>
    <property type="match status" value="1"/>
</dbReference>
<dbReference type="InterPro" id="IPR016151">
    <property type="entry name" value="DNA_mismatch_repair_MutS_N"/>
</dbReference>
<dbReference type="InterPro" id="IPR007860">
    <property type="entry name" value="DNA_mmatch_repair_MutS_con_dom"/>
</dbReference>
<dbReference type="InterPro" id="IPR036187">
    <property type="entry name" value="DNA_mismatch_repair_MutS_sf"/>
</dbReference>
<dbReference type="Pfam" id="PF01624">
    <property type="entry name" value="MutS_I"/>
    <property type="match status" value="1"/>
</dbReference>
<dbReference type="GO" id="GO:0005524">
    <property type="term" value="F:ATP binding"/>
    <property type="evidence" value="ECO:0007669"/>
    <property type="project" value="UniProtKB-UniRule"/>
</dbReference>
<dbReference type="GO" id="GO:0032301">
    <property type="term" value="C:MutSalpha complex"/>
    <property type="evidence" value="ECO:0007669"/>
    <property type="project" value="TreeGrafter"/>
</dbReference>
<feature type="compositionally biased region" description="Polar residues" evidence="11">
    <location>
        <begin position="254"/>
        <end position="263"/>
    </location>
</feature>
<dbReference type="SMART" id="SM00534">
    <property type="entry name" value="MUTSac"/>
    <property type="match status" value="1"/>
</dbReference>